<evidence type="ECO:0000313" key="2">
    <source>
        <dbReference type="Proteomes" id="UP001434337"/>
    </source>
</evidence>
<reference evidence="1 2" key="1">
    <citation type="journal article" date="2023" name="Environ Microbiome">
        <title>A coral-associated actinobacterium mitigates coral bleaching under heat stress.</title>
        <authorList>
            <person name="Li J."/>
            <person name="Zou Y."/>
            <person name="Li Q."/>
            <person name="Zhang J."/>
            <person name="Bourne D.G."/>
            <person name="Lyu Y."/>
            <person name="Liu C."/>
            <person name="Zhang S."/>
        </authorList>
    </citation>
    <scope>NUCLEOTIDE SEQUENCE [LARGE SCALE GENOMIC DNA]</scope>
    <source>
        <strain evidence="1 2">SCSIO 13291</strain>
    </source>
</reference>
<sequence length="218" mass="24138">MSAPSPRRGAARPASLRPDLALVSDQIAAGSRVLDLGCGQGDLLRSLMDAKDCTGTGVEIDPDAVLGAIRRGVPVIERDITSVLDDLADRSYDVVVLSRTLQTMLQPATVLAGMARVGERLVVSVPNFGYYRNRFRLLLGRMPMSKEIPYSWYETPNLRFTTLADLEDLFDRLGLRIERRFTYTETGRRLRMYGRLSNWAAGAAVYVLCPIDAGRTRA</sequence>
<dbReference type="EMBL" id="CP115965">
    <property type="protein sequence ID" value="WZX00190.1"/>
    <property type="molecule type" value="Genomic_DNA"/>
</dbReference>
<evidence type="ECO:0000313" key="1">
    <source>
        <dbReference type="EMBL" id="WZX00190.1"/>
    </source>
</evidence>
<keyword evidence="2" id="KW-1185">Reference proteome</keyword>
<protein>
    <submittedName>
        <fullName evidence="1">Methionine biosynthesis protein MetW</fullName>
    </submittedName>
</protein>
<dbReference type="Pfam" id="PF07021">
    <property type="entry name" value="MetW"/>
    <property type="match status" value="1"/>
</dbReference>
<proteinExistence type="predicted"/>
<dbReference type="Gene3D" id="3.40.50.150">
    <property type="entry name" value="Vaccinia Virus protein VP39"/>
    <property type="match status" value="1"/>
</dbReference>
<organism evidence="1 2">
    <name type="scientific">Propioniciclava soli</name>
    <dbReference type="NCBI Taxonomy" id="2775081"/>
    <lineage>
        <taxon>Bacteria</taxon>
        <taxon>Bacillati</taxon>
        <taxon>Actinomycetota</taxon>
        <taxon>Actinomycetes</taxon>
        <taxon>Propionibacteriales</taxon>
        <taxon>Propionibacteriaceae</taxon>
        <taxon>Propioniciclava</taxon>
    </lineage>
</organism>
<dbReference type="NCBIfam" id="TIGR02081">
    <property type="entry name" value="metW"/>
    <property type="match status" value="1"/>
</dbReference>
<dbReference type="Proteomes" id="UP001434337">
    <property type="component" value="Chromosome"/>
</dbReference>
<dbReference type="InterPro" id="IPR010743">
    <property type="entry name" value="Methionine_synth_MetW"/>
</dbReference>
<dbReference type="CDD" id="cd02440">
    <property type="entry name" value="AdoMet_MTases"/>
    <property type="match status" value="1"/>
</dbReference>
<gene>
    <name evidence="1" type="primary">metW</name>
    <name evidence="1" type="ORF">PCC79_08415</name>
</gene>
<name>A0ABZ3CBQ1_9ACTN</name>
<dbReference type="SUPFAM" id="SSF53335">
    <property type="entry name" value="S-adenosyl-L-methionine-dependent methyltransferases"/>
    <property type="match status" value="1"/>
</dbReference>
<accession>A0ABZ3CBQ1</accession>
<dbReference type="RefSeq" id="WP_232547940.1">
    <property type="nucleotide sequence ID" value="NZ_CP115965.1"/>
</dbReference>
<dbReference type="InterPro" id="IPR029063">
    <property type="entry name" value="SAM-dependent_MTases_sf"/>
</dbReference>